<feature type="chain" id="PRO_5046857792" description="Curli production assembly/transport component CsgF" evidence="4">
    <location>
        <begin position="24"/>
        <end position="143"/>
    </location>
</feature>
<keyword evidence="3 4" id="KW-0732">Signal</keyword>
<dbReference type="RefSeq" id="WP_207328550.1">
    <property type="nucleotide sequence ID" value="NZ_JAFMYW010000002.1"/>
</dbReference>
<proteinExistence type="predicted"/>
<dbReference type="Proteomes" id="UP000664628">
    <property type="component" value="Unassembled WGS sequence"/>
</dbReference>
<protein>
    <recommendedName>
        <fullName evidence="2">Curli production assembly/transport component CsgF</fullName>
    </recommendedName>
</protein>
<name>A0ABS3JF12_9BACT</name>
<evidence type="ECO:0000313" key="6">
    <source>
        <dbReference type="Proteomes" id="UP000664628"/>
    </source>
</evidence>
<dbReference type="EMBL" id="JAFMYW010000002">
    <property type="protein sequence ID" value="MBO0948590.1"/>
    <property type="molecule type" value="Genomic_DNA"/>
</dbReference>
<gene>
    <name evidence="5" type="ORF">J2I46_08370</name>
</gene>
<evidence type="ECO:0000256" key="2">
    <source>
        <dbReference type="ARBA" id="ARBA00014031"/>
    </source>
</evidence>
<dbReference type="Pfam" id="PF10614">
    <property type="entry name" value="CsgF"/>
    <property type="match status" value="1"/>
</dbReference>
<dbReference type="InterPro" id="IPR018893">
    <property type="entry name" value="T8SS_CsgF"/>
</dbReference>
<evidence type="ECO:0000256" key="3">
    <source>
        <dbReference type="ARBA" id="ARBA00022729"/>
    </source>
</evidence>
<evidence type="ECO:0000256" key="4">
    <source>
        <dbReference type="SAM" id="SignalP"/>
    </source>
</evidence>
<evidence type="ECO:0000256" key="1">
    <source>
        <dbReference type="ARBA" id="ARBA00003989"/>
    </source>
</evidence>
<organism evidence="5 6">
    <name type="scientific">Fibrella forsythiae</name>
    <dbReference type="NCBI Taxonomy" id="2817061"/>
    <lineage>
        <taxon>Bacteria</taxon>
        <taxon>Pseudomonadati</taxon>
        <taxon>Bacteroidota</taxon>
        <taxon>Cytophagia</taxon>
        <taxon>Cytophagales</taxon>
        <taxon>Spirosomataceae</taxon>
        <taxon>Fibrella</taxon>
    </lineage>
</organism>
<accession>A0ABS3JF12</accession>
<keyword evidence="6" id="KW-1185">Reference proteome</keyword>
<evidence type="ECO:0000313" key="5">
    <source>
        <dbReference type="EMBL" id="MBO0948590.1"/>
    </source>
</evidence>
<comment type="function">
    <text evidence="1">May be involved in the biogenesis of curli organelles.</text>
</comment>
<sequence length="143" mass="15884">MKLKLSFLSGLLLWLAVTSTARGQALIYRPVNPSFGGNTFNYQWMLSSAQAQDKTKDPALARTTTNRTTTTSSLDSFSQSLQSQILSRITRDLLDKQFGEQELKEGLYQLGDFQVEIRNATDGVLIRIVDGKGGETTITVPFF</sequence>
<reference evidence="5 6" key="1">
    <citation type="submission" date="2021-03" db="EMBL/GenBank/DDBJ databases">
        <title>Fibrella sp. HMF5405 genome sequencing and assembly.</title>
        <authorList>
            <person name="Kang H."/>
            <person name="Kim H."/>
            <person name="Bae S."/>
            <person name="Joh K."/>
        </authorList>
    </citation>
    <scope>NUCLEOTIDE SEQUENCE [LARGE SCALE GENOMIC DNA]</scope>
    <source>
        <strain evidence="5 6">HMF5405</strain>
    </source>
</reference>
<feature type="signal peptide" evidence="4">
    <location>
        <begin position="1"/>
        <end position="23"/>
    </location>
</feature>
<comment type="caution">
    <text evidence="5">The sequence shown here is derived from an EMBL/GenBank/DDBJ whole genome shotgun (WGS) entry which is preliminary data.</text>
</comment>